<evidence type="ECO:0000256" key="3">
    <source>
        <dbReference type="ARBA" id="ARBA00012438"/>
    </source>
</evidence>
<evidence type="ECO:0000313" key="15">
    <source>
        <dbReference type="Proteomes" id="UP000055136"/>
    </source>
</evidence>
<evidence type="ECO:0000259" key="13">
    <source>
        <dbReference type="PROSITE" id="PS50839"/>
    </source>
</evidence>
<evidence type="ECO:0000256" key="2">
    <source>
        <dbReference type="ARBA" id="ARBA00004370"/>
    </source>
</evidence>
<keyword evidence="5" id="KW-0808">Transferase</keyword>
<evidence type="ECO:0000256" key="4">
    <source>
        <dbReference type="ARBA" id="ARBA00022553"/>
    </source>
</evidence>
<feature type="domain" description="Histidine kinase" evidence="12">
    <location>
        <begin position="312"/>
        <end position="532"/>
    </location>
</feature>
<gene>
    <name evidence="14" type="ORF">Tel_07230</name>
</gene>
<dbReference type="InterPro" id="IPR050736">
    <property type="entry name" value="Sensor_HK_Regulatory"/>
</dbReference>
<keyword evidence="15" id="KW-1185">Reference proteome</keyword>
<dbReference type="SMART" id="SM00387">
    <property type="entry name" value="HATPase_c"/>
    <property type="match status" value="1"/>
</dbReference>
<dbReference type="KEGG" id="tee:Tel_07230"/>
<dbReference type="Pfam" id="PF02518">
    <property type="entry name" value="HATPase_c"/>
    <property type="match status" value="1"/>
</dbReference>
<dbReference type="InterPro" id="IPR036890">
    <property type="entry name" value="HATPase_C_sf"/>
</dbReference>
<dbReference type="Proteomes" id="UP000055136">
    <property type="component" value="Chromosome"/>
</dbReference>
<feature type="transmembrane region" description="Helical" evidence="11">
    <location>
        <begin position="12"/>
        <end position="34"/>
    </location>
</feature>
<dbReference type="CDD" id="cd00082">
    <property type="entry name" value="HisKA"/>
    <property type="match status" value="1"/>
</dbReference>
<evidence type="ECO:0000313" key="14">
    <source>
        <dbReference type="EMBL" id="ALP52963.1"/>
    </source>
</evidence>
<dbReference type="Pfam" id="PF00512">
    <property type="entry name" value="HisKA"/>
    <property type="match status" value="1"/>
</dbReference>
<keyword evidence="6 11" id="KW-0812">Transmembrane</keyword>
<dbReference type="GO" id="GO:0000155">
    <property type="term" value="F:phosphorelay sensor kinase activity"/>
    <property type="evidence" value="ECO:0007669"/>
    <property type="project" value="InterPro"/>
</dbReference>
<feature type="transmembrane region" description="Helical" evidence="11">
    <location>
        <begin position="266"/>
        <end position="287"/>
    </location>
</feature>
<feature type="domain" description="CHASE" evidence="13">
    <location>
        <begin position="113"/>
        <end position="250"/>
    </location>
</feature>
<name>A0A0S2TCW3_9GAMM</name>
<dbReference type="InterPro" id="IPR036097">
    <property type="entry name" value="HisK_dim/P_sf"/>
</dbReference>
<comment type="subcellular location">
    <subcellularLocation>
        <location evidence="2">Membrane</location>
    </subcellularLocation>
</comment>
<dbReference type="InterPro" id="IPR003594">
    <property type="entry name" value="HATPase_dom"/>
</dbReference>
<dbReference type="PANTHER" id="PTHR43711:SF1">
    <property type="entry name" value="HISTIDINE KINASE 1"/>
    <property type="match status" value="1"/>
</dbReference>
<evidence type="ECO:0000256" key="5">
    <source>
        <dbReference type="ARBA" id="ARBA00022679"/>
    </source>
</evidence>
<dbReference type="Gene3D" id="3.30.565.10">
    <property type="entry name" value="Histidine kinase-like ATPase, C-terminal domain"/>
    <property type="match status" value="1"/>
</dbReference>
<dbReference type="SUPFAM" id="SSF55874">
    <property type="entry name" value="ATPase domain of HSP90 chaperone/DNA topoisomerase II/histidine kinase"/>
    <property type="match status" value="1"/>
</dbReference>
<dbReference type="AlphaFoldDB" id="A0A0S2TCW3"/>
<proteinExistence type="predicted"/>
<dbReference type="SMART" id="SM01079">
    <property type="entry name" value="CHASE"/>
    <property type="match status" value="1"/>
</dbReference>
<dbReference type="PRINTS" id="PR00344">
    <property type="entry name" value="BCTRLSENSOR"/>
</dbReference>
<organism evidence="14 15">
    <name type="scientific">Candidatus Tenderia electrophaga</name>
    <dbReference type="NCBI Taxonomy" id="1748243"/>
    <lineage>
        <taxon>Bacteria</taxon>
        <taxon>Pseudomonadati</taxon>
        <taxon>Pseudomonadota</taxon>
        <taxon>Gammaproteobacteria</taxon>
        <taxon>Candidatus Tenderiales</taxon>
        <taxon>Candidatus Tenderiaceae</taxon>
        <taxon>Candidatus Tenderia</taxon>
    </lineage>
</organism>
<dbReference type="InterPro" id="IPR003661">
    <property type="entry name" value="HisK_dim/P_dom"/>
</dbReference>
<protein>
    <recommendedName>
        <fullName evidence="3">histidine kinase</fullName>
        <ecNumber evidence="3">2.7.13.3</ecNumber>
    </recommendedName>
</protein>
<sequence length="534" mass="58690">MPDRIRVPLRQRLFALGVVLIVFLFCTALVNYLVRIERANLRAQLQESVHERVSALRGDIEYEVNTTLNLTMGALVYVSANPDLTQAEFADMARRIIQHAPYIRNIGLAKDNVISHIYPLEGNESAIGLNYLAHARQRDAVLHAIAARKAVIAGPVKLVQGGRGLVSRIPIFLDDEKETYWGMTSVVLDLEMFLDKTGINEATTSLRIALKGEDAKGHEGAVFFGEAGLFAAAESDIMPISLPEGAWLLAAAPIGGWAIEARKLNWVWALGLGISTIICVLLYSLLISNAATRRAKRIAEQANEDKSRFFTNMTHELRTPLTTILGVIRLINSGVIAKDSPQGEDLLSSAERNCKRLNWLINDILDLKKLESGKMEFHKLMQPVLPVIVEAIDDVHPYAADYNITLQGPTAATRDIQLNIDSMRIQQAVVNLLSNAIKYSPPNTDVDVQIKITDNYWRLEVSDAGEGVPDDKLETIFTEFGQATPSKRTATASTGLGLSISRHIVHSHAGNLGCYNRPEGGATFFIELPLATAA</sequence>
<accession>A0A0S2TCW3</accession>
<comment type="catalytic activity">
    <reaction evidence="1">
        <text>ATP + protein L-histidine = ADP + protein N-phospho-L-histidine.</text>
        <dbReference type="EC" id="2.7.13.3"/>
    </reaction>
</comment>
<evidence type="ECO:0000256" key="10">
    <source>
        <dbReference type="ARBA" id="ARBA00023136"/>
    </source>
</evidence>
<keyword evidence="9" id="KW-0902">Two-component regulatory system</keyword>
<dbReference type="PROSITE" id="PS50839">
    <property type="entry name" value="CHASE"/>
    <property type="match status" value="1"/>
</dbReference>
<keyword evidence="7" id="KW-0418">Kinase</keyword>
<dbReference type="Gene3D" id="1.10.287.130">
    <property type="match status" value="1"/>
</dbReference>
<dbReference type="InterPro" id="IPR042240">
    <property type="entry name" value="CHASE_sf"/>
</dbReference>
<evidence type="ECO:0000256" key="6">
    <source>
        <dbReference type="ARBA" id="ARBA00022692"/>
    </source>
</evidence>
<reference evidence="14" key="1">
    <citation type="submission" date="2015-10" db="EMBL/GenBank/DDBJ databases">
        <title>Description of Candidatus Tenderia electrophaga gen. nov, sp. nov., an Uncultivated Electroautotroph from a Biocathode Enrichment.</title>
        <authorList>
            <person name="Eddie B.J."/>
            <person name="Malanoski A.P."/>
            <person name="Wang Z."/>
            <person name="Hall R.J."/>
            <person name="Oh S.D."/>
            <person name="Heiner C."/>
            <person name="Lin B."/>
            <person name="Strycharz-Glaven S.M."/>
        </authorList>
    </citation>
    <scope>NUCLEOTIDE SEQUENCE [LARGE SCALE GENOMIC DNA]</scope>
    <source>
        <strain evidence="14">NRL1</strain>
    </source>
</reference>
<keyword evidence="8 11" id="KW-1133">Transmembrane helix</keyword>
<evidence type="ECO:0000259" key="12">
    <source>
        <dbReference type="PROSITE" id="PS50109"/>
    </source>
</evidence>
<keyword evidence="4" id="KW-0597">Phosphoprotein</keyword>
<evidence type="ECO:0000256" key="9">
    <source>
        <dbReference type="ARBA" id="ARBA00023012"/>
    </source>
</evidence>
<dbReference type="GO" id="GO:0016020">
    <property type="term" value="C:membrane"/>
    <property type="evidence" value="ECO:0007669"/>
    <property type="project" value="UniProtKB-SubCell"/>
</dbReference>
<evidence type="ECO:0000256" key="8">
    <source>
        <dbReference type="ARBA" id="ARBA00022989"/>
    </source>
</evidence>
<dbReference type="InterPro" id="IPR005467">
    <property type="entry name" value="His_kinase_dom"/>
</dbReference>
<evidence type="ECO:0000256" key="1">
    <source>
        <dbReference type="ARBA" id="ARBA00000085"/>
    </source>
</evidence>
<dbReference type="PANTHER" id="PTHR43711">
    <property type="entry name" value="TWO-COMPONENT HISTIDINE KINASE"/>
    <property type="match status" value="1"/>
</dbReference>
<evidence type="ECO:0000256" key="11">
    <source>
        <dbReference type="SAM" id="Phobius"/>
    </source>
</evidence>
<dbReference type="STRING" id="1748243.Tel_07230"/>
<dbReference type="InterPro" id="IPR004358">
    <property type="entry name" value="Sig_transdc_His_kin-like_C"/>
</dbReference>
<dbReference type="EC" id="2.7.13.3" evidence="3"/>
<keyword evidence="10 11" id="KW-0472">Membrane</keyword>
<dbReference type="Pfam" id="PF03924">
    <property type="entry name" value="CHASE"/>
    <property type="match status" value="1"/>
</dbReference>
<dbReference type="Gene3D" id="3.30.450.350">
    <property type="entry name" value="CHASE domain"/>
    <property type="match status" value="1"/>
</dbReference>
<dbReference type="EMBL" id="CP013099">
    <property type="protein sequence ID" value="ALP52963.1"/>
    <property type="molecule type" value="Genomic_DNA"/>
</dbReference>
<dbReference type="InterPro" id="IPR006189">
    <property type="entry name" value="CHASE_dom"/>
</dbReference>
<dbReference type="SMART" id="SM00388">
    <property type="entry name" value="HisKA"/>
    <property type="match status" value="1"/>
</dbReference>
<evidence type="ECO:0000256" key="7">
    <source>
        <dbReference type="ARBA" id="ARBA00022777"/>
    </source>
</evidence>
<dbReference type="SUPFAM" id="SSF47384">
    <property type="entry name" value="Homodimeric domain of signal transducing histidine kinase"/>
    <property type="match status" value="1"/>
</dbReference>
<dbReference type="PROSITE" id="PS50109">
    <property type="entry name" value="HIS_KIN"/>
    <property type="match status" value="1"/>
</dbReference>